<reference evidence="1 2" key="1">
    <citation type="submission" date="2016-10" db="EMBL/GenBank/DDBJ databases">
        <title>Paenibacillus species isolates.</title>
        <authorList>
            <person name="Beno S.M."/>
        </authorList>
    </citation>
    <scope>NUCLEOTIDE SEQUENCE [LARGE SCALE GENOMIC DNA]</scope>
    <source>
        <strain evidence="1 2">FSL H7-0604</strain>
    </source>
</reference>
<proteinExistence type="predicted"/>
<dbReference type="RefSeq" id="WP_076179442.1">
    <property type="nucleotide sequence ID" value="NZ_MKQP01000036.1"/>
</dbReference>
<dbReference type="Proteomes" id="UP000187465">
    <property type="component" value="Unassembled WGS sequence"/>
</dbReference>
<protein>
    <recommendedName>
        <fullName evidence="3">Plasmid replication protein RepL domain-containing protein</fullName>
    </recommendedName>
</protein>
<comment type="caution">
    <text evidence="1">The sequence shown here is derived from an EMBL/GenBank/DDBJ whole genome shotgun (WGS) entry which is preliminary data.</text>
</comment>
<evidence type="ECO:0000313" key="1">
    <source>
        <dbReference type="EMBL" id="OMD27487.1"/>
    </source>
</evidence>
<dbReference type="EMBL" id="MKQP01000036">
    <property type="protein sequence ID" value="OMD27487.1"/>
    <property type="molecule type" value="Genomic_DNA"/>
</dbReference>
<sequence>MLRVYSARPYVILTMRRAIILAEFKTLIDAETGEITNAAILADGDRIITANQAEACARKLTRGPEFTITQMSNIDEVIERVSDKHCGYLLYLQCFVNYSAILENPNKTAMSREDIMRTLRIGRTTAHHFLKEMTEAGVITEEADTYRLNPRYHFQGKTDNTAVIKTFVAKVKALYSEVNAKDLGFVYKLLRHVHLETNTICANPYERDVENTLPLTKEDIARLTGVTEKSVYTKLRNLRFGDQYVFAEVIYGNARYYKINPFIFYRKNGQPDATLREMFSIRNNFAKRSA</sequence>
<dbReference type="InterPro" id="IPR036390">
    <property type="entry name" value="WH_DNA-bd_sf"/>
</dbReference>
<evidence type="ECO:0000313" key="2">
    <source>
        <dbReference type="Proteomes" id="UP000187465"/>
    </source>
</evidence>
<accession>A0A1R0X2Q8</accession>
<gene>
    <name evidence="1" type="ORF">BJP51_25155</name>
</gene>
<dbReference type="InterPro" id="IPR036388">
    <property type="entry name" value="WH-like_DNA-bd_sf"/>
</dbReference>
<name>A0A1R0X2Q8_9BACL</name>
<evidence type="ECO:0008006" key="3">
    <source>
        <dbReference type="Google" id="ProtNLM"/>
    </source>
</evidence>
<organism evidence="1 2">
    <name type="scientific">Paenibacillus odorifer</name>
    <dbReference type="NCBI Taxonomy" id="189426"/>
    <lineage>
        <taxon>Bacteria</taxon>
        <taxon>Bacillati</taxon>
        <taxon>Bacillota</taxon>
        <taxon>Bacilli</taxon>
        <taxon>Bacillales</taxon>
        <taxon>Paenibacillaceae</taxon>
        <taxon>Paenibacillus</taxon>
    </lineage>
</organism>
<dbReference type="SUPFAM" id="SSF46785">
    <property type="entry name" value="Winged helix' DNA-binding domain"/>
    <property type="match status" value="1"/>
</dbReference>
<dbReference type="Gene3D" id="1.10.10.10">
    <property type="entry name" value="Winged helix-like DNA-binding domain superfamily/Winged helix DNA-binding domain"/>
    <property type="match status" value="1"/>
</dbReference>
<dbReference type="AlphaFoldDB" id="A0A1R0X2Q8"/>